<dbReference type="AlphaFoldDB" id="A0A7Z0PE73"/>
<dbReference type="RefSeq" id="WP_067321717.1">
    <property type="nucleotide sequence ID" value="NZ_JABMKT010000002.1"/>
</dbReference>
<dbReference type="Gene3D" id="3.40.50.1000">
    <property type="entry name" value="HAD superfamily/HAD-like"/>
    <property type="match status" value="1"/>
</dbReference>
<dbReference type="SFLD" id="SFLDG01129">
    <property type="entry name" value="C1.5:_HAD__Beta-PGM__Phosphata"/>
    <property type="match status" value="1"/>
</dbReference>
<dbReference type="InterPro" id="IPR052550">
    <property type="entry name" value="Pyrimidine_5'-ntase_YjjG"/>
</dbReference>
<dbReference type="InterPro" id="IPR006439">
    <property type="entry name" value="HAD-SF_hydro_IA"/>
</dbReference>
<evidence type="ECO:0000313" key="2">
    <source>
        <dbReference type="Proteomes" id="UP000526184"/>
    </source>
</evidence>
<dbReference type="NCBIfam" id="TIGR02254">
    <property type="entry name" value="YjjG_YfnB"/>
    <property type="match status" value="1"/>
</dbReference>
<dbReference type="SFLD" id="SFLDS00003">
    <property type="entry name" value="Haloacid_Dehalogenase"/>
    <property type="match status" value="1"/>
</dbReference>
<dbReference type="Gene3D" id="1.10.150.240">
    <property type="entry name" value="Putative phosphatase, domain 2"/>
    <property type="match status" value="1"/>
</dbReference>
<dbReference type="InterPro" id="IPR041492">
    <property type="entry name" value="HAD_2"/>
</dbReference>
<name>A0A7Z0PE73_9FUSO</name>
<dbReference type="SUPFAM" id="SSF56784">
    <property type="entry name" value="HAD-like"/>
    <property type="match status" value="1"/>
</dbReference>
<reference evidence="1 2" key="1">
    <citation type="submission" date="2020-05" db="EMBL/GenBank/DDBJ databases">
        <title>Streptobacillus felis strain LHL191014123.</title>
        <authorList>
            <person name="Fawzy A."/>
            <person name="Rau J."/>
            <person name="Risse K."/>
            <person name="Schauerte N."/>
            <person name="Geiger C."/>
            <person name="Blom J."/>
            <person name="Imirzalioglu C."/>
            <person name="Falgenhauer J."/>
            <person name="Bach A."/>
            <person name="Herden C."/>
            <person name="Eisenberg T."/>
        </authorList>
    </citation>
    <scope>NUCLEOTIDE SEQUENCE [LARGE SCALE GENOMIC DNA]</scope>
    <source>
        <strain evidence="1 2">LHL191014123</strain>
    </source>
</reference>
<dbReference type="EMBL" id="JABMKT010000002">
    <property type="protein sequence ID" value="NYV27389.1"/>
    <property type="molecule type" value="Genomic_DNA"/>
</dbReference>
<dbReference type="NCBIfam" id="TIGR01549">
    <property type="entry name" value="HAD-SF-IA-v1"/>
    <property type="match status" value="1"/>
</dbReference>
<dbReference type="InterPro" id="IPR036412">
    <property type="entry name" value="HAD-like_sf"/>
</dbReference>
<dbReference type="OrthoDB" id="9802350at2"/>
<dbReference type="PANTHER" id="PTHR47478">
    <property type="match status" value="1"/>
</dbReference>
<gene>
    <name evidence="1" type="ORF">HP397_00925</name>
</gene>
<keyword evidence="2" id="KW-1185">Reference proteome</keyword>
<comment type="caution">
    <text evidence="1">The sequence shown here is derived from an EMBL/GenBank/DDBJ whole genome shotgun (WGS) entry which is preliminary data.</text>
</comment>
<dbReference type="GO" id="GO:0008253">
    <property type="term" value="F:5'-nucleotidase activity"/>
    <property type="evidence" value="ECO:0007669"/>
    <property type="project" value="InterPro"/>
</dbReference>
<dbReference type="InterPro" id="IPR011951">
    <property type="entry name" value="HAD-SF_hydro_IA_YjjG/PynA"/>
</dbReference>
<dbReference type="SFLD" id="SFLDG01135">
    <property type="entry name" value="C1.5.6:_HAD__Beta-PGM__Phospha"/>
    <property type="match status" value="1"/>
</dbReference>
<dbReference type="Pfam" id="PF13419">
    <property type="entry name" value="HAD_2"/>
    <property type="match status" value="1"/>
</dbReference>
<accession>A0A7Z0PE73</accession>
<dbReference type="PANTHER" id="PTHR47478:SF1">
    <property type="entry name" value="PYRIMIDINE 5'-NUCLEOTIDASE YJJG"/>
    <property type="match status" value="1"/>
</dbReference>
<sequence length="229" mass="26931">MYKILLFDLDNTLLDFDQAEENALNQFLKEEGIENIEEFKKFYKVENKKLWEKLEKNLITREELLNTRFYITFKHFGIDKNGKELSDKYTKIIGQQGVEIDGAVELLHKLSKDFEIYAATNGIKQIQENRLKNSKVLKYFKKVYISQELGYSKPSKEFFEAIQKDILFDKKEVLMIGDSLSADIVGANNFGIDSMWFNIKKLENNIKCNPTYVVENFDEILNVLKYCKK</sequence>
<dbReference type="Proteomes" id="UP000526184">
    <property type="component" value="Unassembled WGS sequence"/>
</dbReference>
<dbReference type="InterPro" id="IPR023214">
    <property type="entry name" value="HAD_sf"/>
</dbReference>
<dbReference type="InterPro" id="IPR023198">
    <property type="entry name" value="PGP-like_dom2"/>
</dbReference>
<evidence type="ECO:0000313" key="1">
    <source>
        <dbReference type="EMBL" id="NYV27389.1"/>
    </source>
</evidence>
<proteinExistence type="predicted"/>
<protein>
    <submittedName>
        <fullName evidence="1">Noncanonical pyrimidine nucleotidase, YjjG family</fullName>
    </submittedName>
</protein>
<organism evidence="1 2">
    <name type="scientific">Streptobacillus felis</name>
    <dbReference type="NCBI Taxonomy" id="1384509"/>
    <lineage>
        <taxon>Bacteria</taxon>
        <taxon>Fusobacteriati</taxon>
        <taxon>Fusobacteriota</taxon>
        <taxon>Fusobacteriia</taxon>
        <taxon>Fusobacteriales</taxon>
        <taxon>Leptotrichiaceae</taxon>
        <taxon>Streptobacillus</taxon>
    </lineage>
</organism>